<reference evidence="4" key="1">
    <citation type="submission" date="2016-10" db="EMBL/GenBank/DDBJ databases">
        <authorList>
            <person name="Varghese N."/>
            <person name="Submissions S."/>
        </authorList>
    </citation>
    <scope>NUCLEOTIDE SEQUENCE [LARGE SCALE GENOMIC DNA]</scope>
    <source>
        <strain evidence="4">CGMCC 1.10223</strain>
    </source>
</reference>
<feature type="domain" description="GT-D fold-like" evidence="2">
    <location>
        <begin position="133"/>
        <end position="345"/>
    </location>
</feature>
<dbReference type="NCBIfam" id="NF040628">
    <property type="entry name" value="GT-D_rel"/>
    <property type="match status" value="1"/>
</dbReference>
<feature type="compositionally biased region" description="Basic and acidic residues" evidence="1">
    <location>
        <begin position="57"/>
        <end position="77"/>
    </location>
</feature>
<proteinExistence type="predicted"/>
<gene>
    <name evidence="3" type="ORF">SAMN04487969_101347</name>
</gene>
<evidence type="ECO:0000259" key="2">
    <source>
        <dbReference type="Pfam" id="PF22882"/>
    </source>
</evidence>
<evidence type="ECO:0000256" key="1">
    <source>
        <dbReference type="SAM" id="MobiDB-lite"/>
    </source>
</evidence>
<sequence length="354" mass="38378">MKMVRRRRTAVAAVKRRKKRTVSRRKVRSGKQSRAQVAKGPYDDGYESGHNAGYSKGYEDGNKQAAEKEGEARGWESAERAGYDKGLKIGRYEGGDAIIDEQLPESHVLPDTSVAQVIAAGIAALGERIVHLLSAEQVAERLMEALEQHIPLSIVRLGDGELLTLAQEVVLPTEQVRQEGGFLEYAGVRVPDLAARDRLLAAVKRADIVGIPKLRQPNYQRLATAVFQAYGIDFRSKTLTDSLVNYRLYHEGHLARLTRGRRVLVVGNLAQPLADVLAASGVTVAGAVGQVQGVHDVERVMGIIRQHEFDLALVSAGIAAVLIADAIAAELGKVALDFGHMANSIVKGEAPFQT</sequence>
<evidence type="ECO:0000313" key="4">
    <source>
        <dbReference type="Proteomes" id="UP000183410"/>
    </source>
</evidence>
<feature type="region of interest" description="Disordered" evidence="1">
    <location>
        <begin position="1"/>
        <end position="77"/>
    </location>
</feature>
<dbReference type="InterPro" id="IPR049785">
    <property type="entry name" value="GT-D-like_firm"/>
</dbReference>
<dbReference type="RefSeq" id="WP_046230660.1">
    <property type="nucleotide sequence ID" value="NZ_FONN01000001.1"/>
</dbReference>
<feature type="compositionally biased region" description="Basic residues" evidence="1">
    <location>
        <begin position="1"/>
        <end position="31"/>
    </location>
</feature>
<dbReference type="EMBL" id="FONN01000001">
    <property type="protein sequence ID" value="SFE15358.1"/>
    <property type="molecule type" value="Genomic_DNA"/>
</dbReference>
<dbReference type="Pfam" id="PF22882">
    <property type="entry name" value="GT-D-like"/>
    <property type="match status" value="1"/>
</dbReference>
<name>A0A1I1Y8N3_9BACL</name>
<organism evidence="3 4">
    <name type="scientific">Paenibacillus algorifonticola</name>
    <dbReference type="NCBI Taxonomy" id="684063"/>
    <lineage>
        <taxon>Bacteria</taxon>
        <taxon>Bacillati</taxon>
        <taxon>Bacillota</taxon>
        <taxon>Bacilli</taxon>
        <taxon>Bacillales</taxon>
        <taxon>Paenibacillaceae</taxon>
        <taxon>Paenibacillus</taxon>
    </lineage>
</organism>
<dbReference type="OrthoDB" id="2655332at2"/>
<protein>
    <recommendedName>
        <fullName evidence="2">GT-D fold-like domain-containing protein</fullName>
    </recommendedName>
</protein>
<dbReference type="InterPro" id="IPR055171">
    <property type="entry name" value="GT-D-like"/>
</dbReference>
<accession>A0A1I1Y8N3</accession>
<keyword evidence="4" id="KW-1185">Reference proteome</keyword>
<evidence type="ECO:0000313" key="3">
    <source>
        <dbReference type="EMBL" id="SFE15358.1"/>
    </source>
</evidence>
<dbReference type="AlphaFoldDB" id="A0A1I1Y8N3"/>
<dbReference type="Proteomes" id="UP000183410">
    <property type="component" value="Unassembled WGS sequence"/>
</dbReference>